<feature type="domain" description="Ubiquitin-like" evidence="6">
    <location>
        <begin position="1"/>
        <end position="76"/>
    </location>
</feature>
<comment type="caution">
    <text evidence="7">The sequence shown here is derived from an EMBL/GenBank/DDBJ whole genome shotgun (WGS) entry which is preliminary data.</text>
</comment>
<dbReference type="InterPro" id="IPR029071">
    <property type="entry name" value="Ubiquitin-like_domsf"/>
</dbReference>
<dbReference type="GO" id="GO:0003735">
    <property type="term" value="F:structural constituent of ribosome"/>
    <property type="evidence" value="ECO:0007669"/>
    <property type="project" value="UniProtKB-UniRule"/>
</dbReference>
<dbReference type="SUPFAM" id="SSF54236">
    <property type="entry name" value="Ubiquitin-like"/>
    <property type="match status" value="1"/>
</dbReference>
<dbReference type="Proteomes" id="UP001230188">
    <property type="component" value="Unassembled WGS sequence"/>
</dbReference>
<dbReference type="Gene3D" id="3.10.20.90">
    <property type="entry name" value="Phosphatidylinositol 3-kinase Catalytic Subunit, Chain A, domain 1"/>
    <property type="match status" value="1"/>
</dbReference>
<proteinExistence type="inferred from homology"/>
<feature type="region of interest" description="Disordered" evidence="5">
    <location>
        <begin position="85"/>
        <end position="113"/>
    </location>
</feature>
<reference evidence="7" key="1">
    <citation type="submission" date="2023-01" db="EMBL/GenBank/DDBJ databases">
        <title>Metagenome sequencing of chrysophaentin producing Chrysophaeum taylorii.</title>
        <authorList>
            <person name="Davison J."/>
            <person name="Bewley C."/>
        </authorList>
    </citation>
    <scope>NUCLEOTIDE SEQUENCE</scope>
    <source>
        <strain evidence="7">NIES-1699</strain>
    </source>
</reference>
<dbReference type="GO" id="GO:1990904">
    <property type="term" value="C:ribonucleoprotein complex"/>
    <property type="evidence" value="ECO:0007669"/>
    <property type="project" value="UniProtKB-KW"/>
</dbReference>
<dbReference type="InterPro" id="IPR000626">
    <property type="entry name" value="Ubiquitin-like_dom"/>
</dbReference>
<dbReference type="GO" id="GO:0005840">
    <property type="term" value="C:ribosome"/>
    <property type="evidence" value="ECO:0007669"/>
    <property type="project" value="UniProtKB-KW"/>
</dbReference>
<dbReference type="InterPro" id="IPR007836">
    <property type="entry name" value="Ribosomal_eS32"/>
</dbReference>
<evidence type="ECO:0000313" key="8">
    <source>
        <dbReference type="Proteomes" id="UP001230188"/>
    </source>
</evidence>
<dbReference type="EMBL" id="JAQMWT010000523">
    <property type="protein sequence ID" value="KAJ8600424.1"/>
    <property type="molecule type" value="Genomic_DNA"/>
</dbReference>
<name>A0AAD7UB11_9STRA</name>
<dbReference type="SMART" id="SM00213">
    <property type="entry name" value="UBQ"/>
    <property type="match status" value="1"/>
</dbReference>
<comment type="subunit">
    <text evidence="4">Component of the large ribosomal subunit.</text>
</comment>
<keyword evidence="8" id="KW-1185">Reference proteome</keyword>
<evidence type="ECO:0000259" key="6">
    <source>
        <dbReference type="PROSITE" id="PS50053"/>
    </source>
</evidence>
<keyword evidence="2 4" id="KW-0687">Ribonucleoprotein</keyword>
<evidence type="ECO:0000256" key="5">
    <source>
        <dbReference type="SAM" id="MobiDB-lite"/>
    </source>
</evidence>
<evidence type="ECO:0000313" key="7">
    <source>
        <dbReference type="EMBL" id="KAJ8600424.1"/>
    </source>
</evidence>
<evidence type="ECO:0000256" key="2">
    <source>
        <dbReference type="ARBA" id="ARBA00023274"/>
    </source>
</evidence>
<dbReference type="AlphaFoldDB" id="A0AAD7UB11"/>
<evidence type="ECO:0000256" key="4">
    <source>
        <dbReference type="RuleBase" id="RU368055"/>
    </source>
</evidence>
<accession>A0AAD7UB11</accession>
<evidence type="ECO:0000256" key="1">
    <source>
        <dbReference type="ARBA" id="ARBA00022980"/>
    </source>
</evidence>
<dbReference type="PROSITE" id="PS50053">
    <property type="entry name" value="UBIQUITIN_2"/>
    <property type="match status" value="1"/>
</dbReference>
<dbReference type="CDD" id="cd17039">
    <property type="entry name" value="Ubl_ubiquitin_like"/>
    <property type="match status" value="1"/>
</dbReference>
<organism evidence="7 8">
    <name type="scientific">Chrysophaeum taylorii</name>
    <dbReference type="NCBI Taxonomy" id="2483200"/>
    <lineage>
        <taxon>Eukaryota</taxon>
        <taxon>Sar</taxon>
        <taxon>Stramenopiles</taxon>
        <taxon>Ochrophyta</taxon>
        <taxon>Pelagophyceae</taxon>
        <taxon>Pelagomonadales</taxon>
        <taxon>Pelagomonadaceae</taxon>
        <taxon>Chrysophaeum</taxon>
    </lineage>
</organism>
<protein>
    <recommendedName>
        <fullName evidence="4">60S ribosomal protein L41</fullName>
    </recommendedName>
</protein>
<dbReference type="GO" id="GO:0006412">
    <property type="term" value="P:translation"/>
    <property type="evidence" value="ECO:0007669"/>
    <property type="project" value="InterPro"/>
</dbReference>
<keyword evidence="1 4" id="KW-0689">Ribosomal protein</keyword>
<dbReference type="Pfam" id="PF05162">
    <property type="entry name" value="Ribosomal_L41"/>
    <property type="match status" value="1"/>
</dbReference>
<evidence type="ECO:0000256" key="3">
    <source>
        <dbReference type="ARBA" id="ARBA00043969"/>
    </source>
</evidence>
<sequence length="113" mass="12875">MQLLLNVVEGGDARTIDVDPAMTVAGMKELIEDETFVPADLQRLTTGTKTLTMGTLEDNGLKEGDNLQLLLGVVGGGEASRYKKSTSRMRWKWKKKRTRRLQRKRRKMRQRAK</sequence>
<comment type="similarity">
    <text evidence="3 4">Belongs to the eukaryotic ribosomal protein eS32 family.</text>
</comment>
<gene>
    <name evidence="7" type="ORF">CTAYLR_001476</name>
</gene>